<comment type="caution">
    <text evidence="9">The sequence shown here is derived from an EMBL/GenBank/DDBJ whole genome shotgun (WGS) entry which is preliminary data.</text>
</comment>
<evidence type="ECO:0000313" key="9">
    <source>
        <dbReference type="EMBL" id="PHP68504.1"/>
    </source>
</evidence>
<organism evidence="9 10">
    <name type="scientific">Zhengella mangrovi</name>
    <dbReference type="NCBI Taxonomy" id="1982044"/>
    <lineage>
        <taxon>Bacteria</taxon>
        <taxon>Pseudomonadati</taxon>
        <taxon>Pseudomonadota</taxon>
        <taxon>Alphaproteobacteria</taxon>
        <taxon>Hyphomicrobiales</taxon>
        <taxon>Notoacmeibacteraceae</taxon>
        <taxon>Zhengella</taxon>
    </lineage>
</organism>
<dbReference type="UniPathway" id="UPA00219"/>
<keyword evidence="4 7" id="KW-0133">Cell shape</keyword>
<dbReference type="CDD" id="cd16913">
    <property type="entry name" value="YkuD_like"/>
    <property type="match status" value="1"/>
</dbReference>
<gene>
    <name evidence="9" type="ORF">CSC94_00395</name>
</gene>
<proteinExistence type="inferred from homology"/>
<evidence type="ECO:0000256" key="7">
    <source>
        <dbReference type="PROSITE-ProRule" id="PRU01373"/>
    </source>
</evidence>
<evidence type="ECO:0000256" key="4">
    <source>
        <dbReference type="ARBA" id="ARBA00022960"/>
    </source>
</evidence>
<evidence type="ECO:0000256" key="1">
    <source>
        <dbReference type="ARBA" id="ARBA00004752"/>
    </source>
</evidence>
<accession>A0A2G1QSS1</accession>
<dbReference type="InterPro" id="IPR005490">
    <property type="entry name" value="LD_TPept_cat_dom"/>
</dbReference>
<dbReference type="Proteomes" id="UP000221168">
    <property type="component" value="Unassembled WGS sequence"/>
</dbReference>
<evidence type="ECO:0000256" key="6">
    <source>
        <dbReference type="ARBA" id="ARBA00023316"/>
    </source>
</evidence>
<reference evidence="9 10" key="1">
    <citation type="submission" date="2017-10" db="EMBL/GenBank/DDBJ databases">
        <title>Sedimentibacterium mangrovi gen. nov., sp. nov., a novel member of family Phyllobacteriacea isolated from mangrove sediment.</title>
        <authorList>
            <person name="Liao H."/>
            <person name="Tian Y."/>
        </authorList>
    </citation>
    <scope>NUCLEOTIDE SEQUENCE [LARGE SCALE GENOMIC DNA]</scope>
    <source>
        <strain evidence="9 10">X9-2-2</strain>
    </source>
</reference>
<dbReference type="GO" id="GO:0004180">
    <property type="term" value="F:carboxypeptidase activity"/>
    <property type="evidence" value="ECO:0007669"/>
    <property type="project" value="UniProtKB-ARBA"/>
</dbReference>
<dbReference type="OrthoDB" id="9804204at2"/>
<evidence type="ECO:0000313" key="10">
    <source>
        <dbReference type="Proteomes" id="UP000221168"/>
    </source>
</evidence>
<keyword evidence="5 7" id="KW-0573">Peptidoglycan synthesis</keyword>
<feature type="domain" description="L,D-TPase catalytic" evidence="8">
    <location>
        <begin position="1"/>
        <end position="182"/>
    </location>
</feature>
<protein>
    <recommendedName>
        <fullName evidence="8">L,D-TPase catalytic domain-containing protein</fullName>
    </recommendedName>
</protein>
<dbReference type="GO" id="GO:0008360">
    <property type="term" value="P:regulation of cell shape"/>
    <property type="evidence" value="ECO:0007669"/>
    <property type="project" value="UniProtKB-UniRule"/>
</dbReference>
<dbReference type="EMBL" id="PDVP01000001">
    <property type="protein sequence ID" value="PHP68504.1"/>
    <property type="molecule type" value="Genomic_DNA"/>
</dbReference>
<dbReference type="AlphaFoldDB" id="A0A2G1QSS1"/>
<name>A0A2G1QSS1_9HYPH</name>
<sequence length="183" mass="20300">MKVNRRKKNKGLAVIAVRARPGNPCQGLLRAGGRTFTCALGRSGISAFKREGDGATPLAGMAVLDGYVRTDRTVLRAAGVALRPIRADDGWCDAPAHACYNKPVRLPFSASHERMKRDDRLYDHCLVLDWNIGSRRRYRGSAIFLHVARQGHPPTEGCIAVSPAVMRRLLPHLRRGTRIRVLR</sequence>
<evidence type="ECO:0000256" key="2">
    <source>
        <dbReference type="ARBA" id="ARBA00005992"/>
    </source>
</evidence>
<dbReference type="PANTHER" id="PTHR38589:SF1">
    <property type="entry name" value="BLR0621 PROTEIN"/>
    <property type="match status" value="1"/>
</dbReference>
<dbReference type="PANTHER" id="PTHR38589">
    <property type="entry name" value="BLR0621 PROTEIN"/>
    <property type="match status" value="1"/>
</dbReference>
<keyword evidence="3" id="KW-0808">Transferase</keyword>
<evidence type="ECO:0000256" key="3">
    <source>
        <dbReference type="ARBA" id="ARBA00022679"/>
    </source>
</evidence>
<feature type="active site" description="Nucleophile" evidence="7">
    <location>
        <position position="158"/>
    </location>
</feature>
<dbReference type="InterPro" id="IPR038063">
    <property type="entry name" value="Transpep_catalytic_dom"/>
</dbReference>
<evidence type="ECO:0000259" key="8">
    <source>
        <dbReference type="PROSITE" id="PS52029"/>
    </source>
</evidence>
<dbReference type="GO" id="GO:0071555">
    <property type="term" value="P:cell wall organization"/>
    <property type="evidence" value="ECO:0007669"/>
    <property type="project" value="UniProtKB-UniRule"/>
</dbReference>
<keyword evidence="6 7" id="KW-0961">Cell wall biogenesis/degradation</keyword>
<feature type="active site" description="Proton donor/acceptor" evidence="7">
    <location>
        <position position="146"/>
    </location>
</feature>
<dbReference type="PROSITE" id="PS52029">
    <property type="entry name" value="LD_TPASE"/>
    <property type="match status" value="1"/>
</dbReference>
<evidence type="ECO:0000256" key="5">
    <source>
        <dbReference type="ARBA" id="ARBA00022984"/>
    </source>
</evidence>
<dbReference type="GO" id="GO:0016740">
    <property type="term" value="F:transferase activity"/>
    <property type="evidence" value="ECO:0007669"/>
    <property type="project" value="UniProtKB-KW"/>
</dbReference>
<keyword evidence="10" id="KW-1185">Reference proteome</keyword>
<dbReference type="GO" id="GO:0009252">
    <property type="term" value="P:peptidoglycan biosynthetic process"/>
    <property type="evidence" value="ECO:0007669"/>
    <property type="project" value="UniProtKB-UniPathway"/>
</dbReference>
<dbReference type="SUPFAM" id="SSF141523">
    <property type="entry name" value="L,D-transpeptidase catalytic domain-like"/>
    <property type="match status" value="1"/>
</dbReference>
<comment type="similarity">
    <text evidence="2">Belongs to the YkuD family.</text>
</comment>
<comment type="pathway">
    <text evidence="1 7">Cell wall biogenesis; peptidoglycan biosynthesis.</text>
</comment>
<dbReference type="Pfam" id="PF03734">
    <property type="entry name" value="YkuD"/>
    <property type="match status" value="1"/>
</dbReference>